<dbReference type="NCBIfam" id="NF033579">
    <property type="entry name" value="transpos_IS5_2"/>
    <property type="match status" value="1"/>
</dbReference>
<dbReference type="PANTHER" id="PTHR34631:SF3">
    <property type="entry name" value="ISSOD12 TRANSPOSASE TNPA_ISSOD12"/>
    <property type="match status" value="1"/>
</dbReference>
<proteinExistence type="predicted"/>
<name>A0ABR6WGH3_9BACT</name>
<protein>
    <recommendedName>
        <fullName evidence="2">Transposase DDE domain-containing protein</fullName>
    </recommendedName>
</protein>
<keyword evidence="4" id="KW-1185">Reference proteome</keyword>
<dbReference type="Pfam" id="PF13737">
    <property type="entry name" value="DDE_Tnp_1_5"/>
    <property type="match status" value="1"/>
</dbReference>
<dbReference type="InterPro" id="IPR053520">
    <property type="entry name" value="Transposase_Tn903"/>
</dbReference>
<feature type="compositionally biased region" description="Basic and acidic residues" evidence="1">
    <location>
        <begin position="10"/>
        <end position="20"/>
    </location>
</feature>
<feature type="compositionally biased region" description="Basic residues" evidence="1">
    <location>
        <begin position="25"/>
        <end position="35"/>
    </location>
</feature>
<dbReference type="Proteomes" id="UP000700732">
    <property type="component" value="Unassembled WGS sequence"/>
</dbReference>
<feature type="region of interest" description="Disordered" evidence="1">
    <location>
        <begin position="1"/>
        <end position="35"/>
    </location>
</feature>
<feature type="domain" description="Transposase DDE" evidence="2">
    <location>
        <begin position="52"/>
        <end position="166"/>
    </location>
</feature>
<evidence type="ECO:0000313" key="4">
    <source>
        <dbReference type="Proteomes" id="UP000700732"/>
    </source>
</evidence>
<reference evidence="3 4" key="1">
    <citation type="submission" date="2019-06" db="EMBL/GenBank/DDBJ databases">
        <title>Spirosoma utsteinense sp. nov. isolated from Antarctic ice-free soils.</title>
        <authorList>
            <person name="Tahon G."/>
        </authorList>
    </citation>
    <scope>NUCLEOTIDE SEQUENCE [LARGE SCALE GENOMIC DNA]</scope>
    <source>
        <strain evidence="3 4">LMG 31447</strain>
    </source>
</reference>
<dbReference type="PANTHER" id="PTHR34631">
    <property type="match status" value="1"/>
</dbReference>
<organism evidence="3 4">
    <name type="scientific">Spirosoma utsteinense</name>
    <dbReference type="NCBI Taxonomy" id="2585773"/>
    <lineage>
        <taxon>Bacteria</taxon>
        <taxon>Pseudomonadati</taxon>
        <taxon>Bacteroidota</taxon>
        <taxon>Cytophagia</taxon>
        <taxon>Cytophagales</taxon>
        <taxon>Cytophagaceae</taxon>
        <taxon>Spirosoma</taxon>
    </lineage>
</organism>
<evidence type="ECO:0000256" key="1">
    <source>
        <dbReference type="SAM" id="MobiDB-lite"/>
    </source>
</evidence>
<dbReference type="InterPro" id="IPR053172">
    <property type="entry name" value="Tn903_transposase"/>
</dbReference>
<gene>
    <name evidence="3" type="ORF">FH603_5637</name>
</gene>
<dbReference type="InterPro" id="IPR025668">
    <property type="entry name" value="Tnp_DDE_dom"/>
</dbReference>
<evidence type="ECO:0000313" key="3">
    <source>
        <dbReference type="EMBL" id="MBC3795102.1"/>
    </source>
</evidence>
<comment type="caution">
    <text evidence="3">The sequence shown here is derived from an EMBL/GenBank/DDBJ whole genome shotgun (WGS) entry which is preliminary data.</text>
</comment>
<sequence>MGTSAHPKIRFFDPKDELKPVRTAQKTKSRPHKQPKTQYRLTNWSAYNQALIQRGNLQLWVDEDTLQNWYFQGPQKPGGAYRYSETCIECALRIKYMLSLAFRQTEGFIASLFEAMKLDLQTPSYSQLCRRQAQLTQQLTPTPSPSASQEPTYVVVDSTGLKVYGEGEWKVRQHGTTQRRTWRKVPVAYDEASNEILAIALTTNDIDDASMLKPLLDTVVLPTNRVGADGAYDRAKSMTIYKSARFKPSFPRAAMLLGGLINKVRCCPMRVTKP</sequence>
<dbReference type="EMBL" id="VFIA01000079">
    <property type="protein sequence ID" value="MBC3795102.1"/>
    <property type="molecule type" value="Genomic_DNA"/>
</dbReference>
<evidence type="ECO:0000259" key="2">
    <source>
        <dbReference type="Pfam" id="PF13737"/>
    </source>
</evidence>
<accession>A0ABR6WGH3</accession>